<evidence type="ECO:0000256" key="1">
    <source>
        <dbReference type="ARBA" id="ARBA00010928"/>
    </source>
</evidence>
<dbReference type="Pfam" id="PF01408">
    <property type="entry name" value="GFO_IDH_MocA"/>
    <property type="match status" value="1"/>
</dbReference>
<dbReference type="PANTHER" id="PTHR43708:SF5">
    <property type="entry name" value="CONSERVED EXPRESSED OXIDOREDUCTASE (EUROFUNG)-RELATED"/>
    <property type="match status" value="1"/>
</dbReference>
<reference evidence="5 6" key="1">
    <citation type="submission" date="2024-02" db="EMBL/GenBank/DDBJ databases">
        <title>Discinaceae phylogenomics.</title>
        <authorList>
            <person name="Dirks A.C."/>
            <person name="James T.Y."/>
        </authorList>
    </citation>
    <scope>NUCLEOTIDE SEQUENCE [LARGE SCALE GENOMIC DNA]</scope>
    <source>
        <strain evidence="5 6">ACD0624</strain>
    </source>
</reference>
<evidence type="ECO:0000313" key="6">
    <source>
        <dbReference type="Proteomes" id="UP001447188"/>
    </source>
</evidence>
<feature type="domain" description="Gfo/Idh/MocA-like oxidoreductase C-terminal" evidence="4">
    <location>
        <begin position="148"/>
        <end position="365"/>
    </location>
</feature>
<dbReference type="SUPFAM" id="SSF55347">
    <property type="entry name" value="Glyceraldehyde-3-phosphate dehydrogenase-like, C-terminal domain"/>
    <property type="match status" value="1"/>
</dbReference>
<dbReference type="Gene3D" id="3.40.50.720">
    <property type="entry name" value="NAD(P)-binding Rossmann-like Domain"/>
    <property type="match status" value="1"/>
</dbReference>
<keyword evidence="6" id="KW-1185">Reference proteome</keyword>
<dbReference type="Pfam" id="PF02894">
    <property type="entry name" value="GFO_IDH_MocA_C"/>
    <property type="match status" value="1"/>
</dbReference>
<dbReference type="InterPro" id="IPR036291">
    <property type="entry name" value="NAD(P)-bd_dom_sf"/>
</dbReference>
<gene>
    <name evidence="5" type="ORF">Q9L58_004158</name>
</gene>
<dbReference type="EMBL" id="JBBBZM010000043">
    <property type="protein sequence ID" value="KAL0636801.1"/>
    <property type="molecule type" value="Genomic_DNA"/>
</dbReference>
<comment type="caution">
    <text evidence="5">The sequence shown here is derived from an EMBL/GenBank/DDBJ whole genome shotgun (WGS) entry which is preliminary data.</text>
</comment>
<evidence type="ECO:0008006" key="7">
    <source>
        <dbReference type="Google" id="ProtNLM"/>
    </source>
</evidence>
<name>A0ABR3GLJ8_9PEZI</name>
<evidence type="ECO:0000256" key="2">
    <source>
        <dbReference type="ARBA" id="ARBA00023002"/>
    </source>
</evidence>
<sequence length="375" mass="41795">MTINVAILGYGFSAKIFHIPFILSTPGLTLHSIVQRSPTDSSSASKDHPTVKTFHSTDELYASQESRDVSLVIVTTSNTTHYSYCREALENGKNVVVEKPFTTSSKEADELVALAEKHRKVLTVFQNRRFDSDFLSLRALLSATPSPIGKLVSLESHYDRFKPLETVSAETRAWKKEQSYGNGTIWDLGSHLIDQTLTLFGLPARVNGQIRDERGASNNLSAIWGEEGYLDDFFEATFYYDGEDKKRGFVVRLEAGSLSLREKQLRFIVRGTEGGWIKYHLDPQEDQLKAGILPTDAKFGVEDEEIYGTFITPDGTATKTPSQKGHYGKFYSNLVSAIKGEKQCVVKPREAADVVRMVELIGESNRLGIILDVAQ</sequence>
<comment type="similarity">
    <text evidence="1">Belongs to the Gfo/Idh/MocA family.</text>
</comment>
<dbReference type="InterPro" id="IPR004104">
    <property type="entry name" value="Gfo/Idh/MocA-like_OxRdtase_C"/>
</dbReference>
<organism evidence="5 6">
    <name type="scientific">Discina gigas</name>
    <dbReference type="NCBI Taxonomy" id="1032678"/>
    <lineage>
        <taxon>Eukaryota</taxon>
        <taxon>Fungi</taxon>
        <taxon>Dikarya</taxon>
        <taxon>Ascomycota</taxon>
        <taxon>Pezizomycotina</taxon>
        <taxon>Pezizomycetes</taxon>
        <taxon>Pezizales</taxon>
        <taxon>Discinaceae</taxon>
        <taxon>Discina</taxon>
    </lineage>
</organism>
<evidence type="ECO:0000313" key="5">
    <source>
        <dbReference type="EMBL" id="KAL0636801.1"/>
    </source>
</evidence>
<feature type="domain" description="Gfo/Idh/MocA-like oxidoreductase N-terminal" evidence="3">
    <location>
        <begin position="3"/>
        <end position="124"/>
    </location>
</feature>
<keyword evidence="2" id="KW-0560">Oxidoreductase</keyword>
<dbReference type="PANTHER" id="PTHR43708">
    <property type="entry name" value="CONSERVED EXPRESSED OXIDOREDUCTASE (EUROFUNG)"/>
    <property type="match status" value="1"/>
</dbReference>
<dbReference type="InterPro" id="IPR000683">
    <property type="entry name" value="Gfo/Idh/MocA-like_OxRdtase_N"/>
</dbReference>
<protein>
    <recommendedName>
        <fullName evidence="7">Oxidoreductase</fullName>
    </recommendedName>
</protein>
<dbReference type="InterPro" id="IPR051317">
    <property type="entry name" value="Gfo/Idh/MocA_oxidoreduct"/>
</dbReference>
<accession>A0ABR3GLJ8</accession>
<proteinExistence type="inferred from homology"/>
<dbReference type="Proteomes" id="UP001447188">
    <property type="component" value="Unassembled WGS sequence"/>
</dbReference>
<dbReference type="Gene3D" id="3.30.360.10">
    <property type="entry name" value="Dihydrodipicolinate Reductase, domain 2"/>
    <property type="match status" value="1"/>
</dbReference>
<dbReference type="SUPFAM" id="SSF51735">
    <property type="entry name" value="NAD(P)-binding Rossmann-fold domains"/>
    <property type="match status" value="1"/>
</dbReference>
<evidence type="ECO:0000259" key="3">
    <source>
        <dbReference type="Pfam" id="PF01408"/>
    </source>
</evidence>
<evidence type="ECO:0000259" key="4">
    <source>
        <dbReference type="Pfam" id="PF02894"/>
    </source>
</evidence>